<dbReference type="PROSITE" id="PS00678">
    <property type="entry name" value="WD_REPEATS_1"/>
    <property type="match status" value="2"/>
</dbReference>
<dbReference type="eggNOG" id="COG2319">
    <property type="taxonomic scope" value="Bacteria"/>
</dbReference>
<dbReference type="PANTHER" id="PTHR15622">
    <property type="entry name" value="WD40 REPEAT PROTEIN"/>
    <property type="match status" value="1"/>
</dbReference>
<dbReference type="InterPro" id="IPR019775">
    <property type="entry name" value="WD40_repeat_CS"/>
</dbReference>
<dbReference type="AlphaFoldDB" id="B3QPF2"/>
<dbReference type="PROSITE" id="PS50082">
    <property type="entry name" value="WD_REPEATS_2"/>
    <property type="match status" value="3"/>
</dbReference>
<dbReference type="InterPro" id="IPR051983">
    <property type="entry name" value="WSB_SOCS-box_domain"/>
</dbReference>
<evidence type="ECO:0000256" key="3">
    <source>
        <dbReference type="ARBA" id="ARBA00022786"/>
    </source>
</evidence>
<dbReference type="Gene3D" id="2.130.10.10">
    <property type="entry name" value="YVTN repeat-like/Quinoprotein amine dehydrogenase"/>
    <property type="match status" value="2"/>
</dbReference>
<dbReference type="InterPro" id="IPR001680">
    <property type="entry name" value="WD40_rpt"/>
</dbReference>
<dbReference type="Proteomes" id="UP000008811">
    <property type="component" value="Chromosome"/>
</dbReference>
<dbReference type="CDD" id="cd00200">
    <property type="entry name" value="WD40"/>
    <property type="match status" value="1"/>
</dbReference>
<dbReference type="EMBL" id="CP001099">
    <property type="protein sequence ID" value="ACF11805.1"/>
    <property type="molecule type" value="Genomic_DNA"/>
</dbReference>
<evidence type="ECO:0000313" key="6">
    <source>
        <dbReference type="Proteomes" id="UP000008811"/>
    </source>
</evidence>
<dbReference type="Pfam" id="PF00400">
    <property type="entry name" value="WD40"/>
    <property type="match status" value="3"/>
</dbReference>
<feature type="repeat" description="WD" evidence="4">
    <location>
        <begin position="150"/>
        <end position="191"/>
    </location>
</feature>
<keyword evidence="3" id="KW-0833">Ubl conjugation pathway</keyword>
<dbReference type="SUPFAM" id="SSF50998">
    <property type="entry name" value="Quinoprotein alcohol dehydrogenase-like"/>
    <property type="match status" value="1"/>
</dbReference>
<feature type="repeat" description="WD" evidence="4">
    <location>
        <begin position="108"/>
        <end position="149"/>
    </location>
</feature>
<evidence type="ECO:0000256" key="2">
    <source>
        <dbReference type="ARBA" id="ARBA00022737"/>
    </source>
</evidence>
<reference evidence="5" key="1">
    <citation type="submission" date="2008-06" db="EMBL/GenBank/DDBJ databases">
        <title>Complete sequence of Chlorobaculum parvum NCIB 8327.</title>
        <authorList>
            <consortium name="US DOE Joint Genome Institute"/>
            <person name="Lucas S."/>
            <person name="Copeland A."/>
            <person name="Lapidus A."/>
            <person name="Glavina del Rio T."/>
            <person name="Dalin E."/>
            <person name="Tice H."/>
            <person name="Bruce D."/>
            <person name="Goodwin L."/>
            <person name="Pitluck S."/>
            <person name="Schmutz J."/>
            <person name="Larimer F."/>
            <person name="Land M."/>
            <person name="Hauser L."/>
            <person name="Kyrpides N."/>
            <person name="Mikhailova N."/>
            <person name="Zhao F."/>
            <person name="Li T."/>
            <person name="Liu Z."/>
            <person name="Overmann J."/>
            <person name="Bryant D.A."/>
            <person name="Richardson P."/>
        </authorList>
    </citation>
    <scope>NUCLEOTIDE SEQUENCE [LARGE SCALE GENOMIC DNA]</scope>
    <source>
        <strain evidence="5">NCIB 8327</strain>
    </source>
</reference>
<dbReference type="STRING" id="517417.Cpar_1405"/>
<keyword evidence="6" id="KW-1185">Reference proteome</keyword>
<dbReference type="GO" id="GO:0000209">
    <property type="term" value="P:protein polyubiquitination"/>
    <property type="evidence" value="ECO:0007669"/>
    <property type="project" value="TreeGrafter"/>
</dbReference>
<dbReference type="InterPro" id="IPR015943">
    <property type="entry name" value="WD40/YVTN_repeat-like_dom_sf"/>
</dbReference>
<keyword evidence="2" id="KW-0677">Repeat</keyword>
<dbReference type="SMART" id="SM00320">
    <property type="entry name" value="WD40"/>
    <property type="match status" value="4"/>
</dbReference>
<feature type="repeat" description="WD" evidence="4">
    <location>
        <begin position="66"/>
        <end position="107"/>
    </location>
</feature>
<dbReference type="KEGG" id="cpc:Cpar_1405"/>
<evidence type="ECO:0000256" key="1">
    <source>
        <dbReference type="ARBA" id="ARBA00022574"/>
    </source>
</evidence>
<name>B3QPF2_CHLP8</name>
<accession>B3QPF2</accession>
<organism evidence="5 6">
    <name type="scientific">Chlorobaculum parvum (strain DSM 263 / NCIMB 8327)</name>
    <name type="common">Chlorobium vibrioforme subsp. thiosulfatophilum</name>
    <dbReference type="NCBI Taxonomy" id="517417"/>
    <lineage>
        <taxon>Bacteria</taxon>
        <taxon>Pseudomonadati</taxon>
        <taxon>Chlorobiota</taxon>
        <taxon>Chlorobiia</taxon>
        <taxon>Chlorobiales</taxon>
        <taxon>Chlorobiaceae</taxon>
        <taxon>Chlorobaculum</taxon>
    </lineage>
</organism>
<evidence type="ECO:0000313" key="5">
    <source>
        <dbReference type="EMBL" id="ACF11805.1"/>
    </source>
</evidence>
<keyword evidence="1 4" id="KW-0853">WD repeat</keyword>
<proteinExistence type="predicted"/>
<evidence type="ECO:0000256" key="4">
    <source>
        <dbReference type="PROSITE-ProRule" id="PRU00221"/>
    </source>
</evidence>
<dbReference type="HOGENOM" id="CLU_000288_57_18_10"/>
<dbReference type="OrthoDB" id="1090410at2"/>
<dbReference type="PRINTS" id="PR00320">
    <property type="entry name" value="GPROTEINBRPT"/>
</dbReference>
<dbReference type="InterPro" id="IPR011047">
    <property type="entry name" value="Quinoprotein_ADH-like_sf"/>
</dbReference>
<dbReference type="PROSITE" id="PS50294">
    <property type="entry name" value="WD_REPEATS_REGION"/>
    <property type="match status" value="3"/>
</dbReference>
<sequence length="241" mass="26758">MNGSIYLWDTLTGKRIIKYKSSYFFRACAFSPDGKKILATTDVNTDTRNSLLMLLDANSAELLMTIQGHPRDIVSCAFSPNGKKFLSTSLDSTLKLWDSETGQCINTFEDHIEAVWDCAFSPDGDKILSSSSDHTLKLWDVNSGHCLITFSGHSSPVFSCRFNSDGTRIISGSSDKTLKLWDAQTGQCLMTMANLPDNETASWSETEPKLLWASPNAWRWIGLADGCRRLPIELLDDPATK</sequence>
<gene>
    <name evidence="5" type="ordered locus">Cpar_1405</name>
</gene>
<dbReference type="PANTHER" id="PTHR15622:SF2">
    <property type="entry name" value="U4_U6 SMALL NUCLEAR RIBONUCLEOPROTEIN PRP4"/>
    <property type="match status" value="1"/>
</dbReference>
<dbReference type="InterPro" id="IPR020472">
    <property type="entry name" value="WD40_PAC1"/>
</dbReference>
<protein>
    <submittedName>
        <fullName evidence="5">WD-40 repeat protein</fullName>
    </submittedName>
</protein>